<reference evidence="2" key="2">
    <citation type="submission" date="2021-02" db="EMBL/GenBank/DDBJ databases">
        <title>Aspergillus chevalieri M1 genome sequence.</title>
        <authorList>
            <person name="Kadooka C."/>
            <person name="Mori K."/>
            <person name="Futagami T."/>
        </authorList>
    </citation>
    <scope>NUCLEOTIDE SEQUENCE</scope>
    <source>
        <strain evidence="2">M1</strain>
    </source>
</reference>
<dbReference type="RefSeq" id="XP_043133365.1">
    <property type="nucleotide sequence ID" value="XM_043284589.1"/>
</dbReference>
<feature type="transmembrane region" description="Helical" evidence="1">
    <location>
        <begin position="6"/>
        <end position="33"/>
    </location>
</feature>
<proteinExistence type="predicted"/>
<name>A0A7R7ZJY1_ASPCH</name>
<keyword evidence="1" id="KW-0812">Transmembrane</keyword>
<accession>A0A7R7ZJY1</accession>
<protein>
    <submittedName>
        <fullName evidence="2">Uncharacterized protein</fullName>
    </submittedName>
</protein>
<evidence type="ECO:0000256" key="1">
    <source>
        <dbReference type="SAM" id="Phobius"/>
    </source>
</evidence>
<gene>
    <name evidence="2" type="ORF">ACHE_20301S</name>
</gene>
<sequence length="77" mass="8706">MAVPDWLQYASIVLGILAYTSLSAGAALHALLVPRAAALRKDHHVPQLLQTQSRMRQRKETEDEARIMELEQCRPKI</sequence>
<dbReference type="EMBL" id="AP024417">
    <property type="protein sequence ID" value="BCR84843.1"/>
    <property type="molecule type" value="Genomic_DNA"/>
</dbReference>
<keyword evidence="3" id="KW-1185">Reference proteome</keyword>
<evidence type="ECO:0000313" key="2">
    <source>
        <dbReference type="EMBL" id="BCR84843.1"/>
    </source>
</evidence>
<dbReference type="KEGG" id="ache:ACHE_20301S"/>
<reference evidence="2" key="1">
    <citation type="submission" date="2021-01" db="EMBL/GenBank/DDBJ databases">
        <authorList>
            <consortium name="Aspergillus chevalieri M1 genome sequencing consortium"/>
            <person name="Kazuki M."/>
            <person name="Futagami T."/>
        </authorList>
    </citation>
    <scope>NUCLEOTIDE SEQUENCE</scope>
    <source>
        <strain evidence="2">M1</strain>
    </source>
</reference>
<keyword evidence="1" id="KW-0472">Membrane</keyword>
<keyword evidence="1" id="KW-1133">Transmembrane helix</keyword>
<dbReference type="Proteomes" id="UP000637239">
    <property type="component" value="Chromosome 2"/>
</dbReference>
<dbReference type="GeneID" id="66979202"/>
<evidence type="ECO:0000313" key="3">
    <source>
        <dbReference type="Proteomes" id="UP000637239"/>
    </source>
</evidence>
<organism evidence="2 3">
    <name type="scientific">Aspergillus chevalieri</name>
    <name type="common">Eurotium chevalieri</name>
    <dbReference type="NCBI Taxonomy" id="182096"/>
    <lineage>
        <taxon>Eukaryota</taxon>
        <taxon>Fungi</taxon>
        <taxon>Dikarya</taxon>
        <taxon>Ascomycota</taxon>
        <taxon>Pezizomycotina</taxon>
        <taxon>Eurotiomycetes</taxon>
        <taxon>Eurotiomycetidae</taxon>
        <taxon>Eurotiales</taxon>
        <taxon>Aspergillaceae</taxon>
        <taxon>Aspergillus</taxon>
        <taxon>Aspergillus subgen. Aspergillus</taxon>
    </lineage>
</organism>
<dbReference type="AlphaFoldDB" id="A0A7R7ZJY1"/>